<feature type="compositionally biased region" description="Low complexity" evidence="1">
    <location>
        <begin position="1"/>
        <end position="16"/>
    </location>
</feature>
<dbReference type="InterPro" id="IPR039614">
    <property type="entry name" value="PMI1-like"/>
</dbReference>
<dbReference type="Proteomes" id="UP001497457">
    <property type="component" value="Chromosome 7b"/>
</dbReference>
<evidence type="ECO:0000256" key="1">
    <source>
        <dbReference type="SAM" id="MobiDB-lite"/>
    </source>
</evidence>
<feature type="domain" description="PMI1/PMIR1-2 C-terminal" evidence="2">
    <location>
        <begin position="174"/>
        <end position="222"/>
    </location>
</feature>
<name>A0ABC9FWJ6_9POAL</name>
<dbReference type="AlphaFoldDB" id="A0ABC9FWJ6"/>
<sequence>MSSKKPAVAPAPAVASTGCSGLMSRLISRHRRGPPQPAPPRGSDAPARRSDAEAAERYRKRVQLLEEEIRRLSLWLGQEEERPAPPPAAECVVRAGSAKAMPQGASAAATGELVRNGAKARVESGIAATAMVPATTTRCVRVVGQAAVGGEEIARLEDGSYLREIRRAGRPWGRLAVQVSRPVVPEDAASASEVLDKMAAMKADDLCKFLVEMMPLKDIAGQQDPGEPVRRRAAARLSSGDDLLEALIIRAMDKLESLVLEGLKIQMASPAVEPATVAAVVADRRRVDEAAVGKDDCMVHVVLMQVRDPNEMYGAIGDTMVGLIEASLQRKDGAVKLEMQGMHVAGISFVNRKPSGDGRCAMWSASLRPCIKGPNDGDGCRCACVRNPDRVFQR</sequence>
<evidence type="ECO:0000313" key="3">
    <source>
        <dbReference type="EMBL" id="CAL5082821.1"/>
    </source>
</evidence>
<proteinExistence type="predicted"/>
<dbReference type="PANTHER" id="PTHR33414:SF8">
    <property type="entry name" value="OS09G0559200 PROTEIN"/>
    <property type="match status" value="1"/>
</dbReference>
<reference evidence="3 4" key="2">
    <citation type="submission" date="2024-10" db="EMBL/GenBank/DDBJ databases">
        <authorList>
            <person name="Ryan C."/>
        </authorList>
    </citation>
    <scope>NUCLEOTIDE SEQUENCE [LARGE SCALE GENOMIC DNA]</scope>
</reference>
<dbReference type="Pfam" id="PF21745">
    <property type="entry name" value="PMI1_PMIR1-2_C"/>
    <property type="match status" value="1"/>
</dbReference>
<dbReference type="PANTHER" id="PTHR33414">
    <property type="entry name" value="PROTEIN PLASTID MOVEMENT IMPAIRED 1-RELATED 1"/>
    <property type="match status" value="1"/>
</dbReference>
<gene>
    <name evidence="3" type="ORF">URODEC1_LOCUS109545</name>
</gene>
<keyword evidence="4" id="KW-1185">Reference proteome</keyword>
<accession>A0ABC9FWJ6</accession>
<feature type="region of interest" description="Disordered" evidence="1">
    <location>
        <begin position="1"/>
        <end position="55"/>
    </location>
</feature>
<feature type="compositionally biased region" description="Basic and acidic residues" evidence="1">
    <location>
        <begin position="46"/>
        <end position="55"/>
    </location>
</feature>
<reference evidence="4" key="1">
    <citation type="submission" date="2024-06" db="EMBL/GenBank/DDBJ databases">
        <authorList>
            <person name="Ryan C."/>
        </authorList>
    </citation>
    <scope>NUCLEOTIDE SEQUENCE [LARGE SCALE GENOMIC DNA]</scope>
</reference>
<dbReference type="PROSITE" id="PS51257">
    <property type="entry name" value="PROKAR_LIPOPROTEIN"/>
    <property type="match status" value="1"/>
</dbReference>
<organism evidence="3 4">
    <name type="scientific">Urochloa decumbens</name>
    <dbReference type="NCBI Taxonomy" id="240449"/>
    <lineage>
        <taxon>Eukaryota</taxon>
        <taxon>Viridiplantae</taxon>
        <taxon>Streptophyta</taxon>
        <taxon>Embryophyta</taxon>
        <taxon>Tracheophyta</taxon>
        <taxon>Spermatophyta</taxon>
        <taxon>Magnoliopsida</taxon>
        <taxon>Liliopsida</taxon>
        <taxon>Poales</taxon>
        <taxon>Poaceae</taxon>
        <taxon>PACMAD clade</taxon>
        <taxon>Panicoideae</taxon>
        <taxon>Panicodae</taxon>
        <taxon>Paniceae</taxon>
        <taxon>Melinidinae</taxon>
        <taxon>Urochloa</taxon>
    </lineage>
</organism>
<protein>
    <recommendedName>
        <fullName evidence="2">PMI1/PMIR1-2 C-terminal domain-containing protein</fullName>
    </recommendedName>
</protein>
<evidence type="ECO:0000259" key="2">
    <source>
        <dbReference type="Pfam" id="PF21745"/>
    </source>
</evidence>
<dbReference type="InterPro" id="IPR048972">
    <property type="entry name" value="PMI1_PMIR1-2_C"/>
</dbReference>
<dbReference type="EMBL" id="OZ075117">
    <property type="protein sequence ID" value="CAL5082821.1"/>
    <property type="molecule type" value="Genomic_DNA"/>
</dbReference>
<evidence type="ECO:0000313" key="4">
    <source>
        <dbReference type="Proteomes" id="UP001497457"/>
    </source>
</evidence>